<dbReference type="InterPro" id="IPR035940">
    <property type="entry name" value="CAP_sf"/>
</dbReference>
<dbReference type="Pfam" id="PF00353">
    <property type="entry name" value="HemolysinCabind"/>
    <property type="match status" value="1"/>
</dbReference>
<dbReference type="RefSeq" id="WP_380072000.1">
    <property type="nucleotide sequence ID" value="NZ_JBHRTO010000001.1"/>
</dbReference>
<dbReference type="InterPro" id="IPR001343">
    <property type="entry name" value="Hemolysn_Ca-bd"/>
</dbReference>
<comment type="caution">
    <text evidence="2">The sequence shown here is derived from an EMBL/GenBank/DDBJ whole genome shotgun (WGS) entry which is preliminary data.</text>
</comment>
<dbReference type="InterPro" id="IPR014044">
    <property type="entry name" value="CAP_dom"/>
</dbReference>
<gene>
    <name evidence="2" type="ORF">ACFOGH_05205</name>
</gene>
<evidence type="ECO:0000313" key="2">
    <source>
        <dbReference type="EMBL" id="MFC3180375.1"/>
    </source>
</evidence>
<dbReference type="InterPro" id="IPR011049">
    <property type="entry name" value="Serralysin-like_metalloprot_C"/>
</dbReference>
<accession>A0ABV7IY78</accession>
<dbReference type="SUPFAM" id="SSF51120">
    <property type="entry name" value="beta-Roll"/>
    <property type="match status" value="1"/>
</dbReference>
<name>A0ABV7IY78_9RHOB</name>
<dbReference type="PANTHER" id="PTHR31157">
    <property type="entry name" value="SCP DOMAIN-CONTAINING PROTEIN"/>
    <property type="match status" value="1"/>
</dbReference>
<sequence>MALTAAEQYLLELINRARLDPAAEAARYGIDLNAGLAAGTISTASRQVLAPNALLENAAIGHSQWMLAADVFSHTGSGGSSAAQRVTATGYGWSNVAENLSWRGTSGTIDLNAAIATHHQDLFLSAGHRANMMNGVYQEVGLAQERGLFNNSGRNYDSSMLTEVFGRPATATVFLTGVVYNDSDRNAFYSIGEGVAGATFTAQGHSATSQAAGGYALALTAGAAVAVTGQVGTISYAFTVGMGNGNVKVDIVNQSTILTSGSVTLNLGINNLTLLGNASLNAGGNGTANVMTGNAGNNRMDGAAGNDRLLGMNGNDYLIGGSGHDTIIGGNGADRIDGGTWNDRLTGEAGADTFIFANNFGLDTIADFSRAAGDRLTFDDQIWGGTVLTAQQVVAQFAHVVAGGVTFEFSANEVITLTGLTSTAGLADALTIV</sequence>
<feature type="domain" description="SCP" evidence="1">
    <location>
        <begin position="11"/>
        <end position="143"/>
    </location>
</feature>
<organism evidence="2 3">
    <name type="scientific">Cypionkella sinensis</name>
    <dbReference type="NCBI Taxonomy" id="1756043"/>
    <lineage>
        <taxon>Bacteria</taxon>
        <taxon>Pseudomonadati</taxon>
        <taxon>Pseudomonadota</taxon>
        <taxon>Alphaproteobacteria</taxon>
        <taxon>Rhodobacterales</taxon>
        <taxon>Paracoccaceae</taxon>
        <taxon>Cypionkella</taxon>
    </lineage>
</organism>
<dbReference type="CDD" id="cd05379">
    <property type="entry name" value="CAP_bacterial"/>
    <property type="match status" value="1"/>
</dbReference>
<dbReference type="SUPFAM" id="SSF55797">
    <property type="entry name" value="PR-1-like"/>
    <property type="match status" value="1"/>
</dbReference>
<keyword evidence="3" id="KW-1185">Reference proteome</keyword>
<dbReference type="PANTHER" id="PTHR31157:SF1">
    <property type="entry name" value="SCP DOMAIN-CONTAINING PROTEIN"/>
    <property type="match status" value="1"/>
</dbReference>
<dbReference type="InterPro" id="IPR018511">
    <property type="entry name" value="Hemolysin-typ_Ca-bd_CS"/>
</dbReference>
<protein>
    <submittedName>
        <fullName evidence="2">CAP domain-containing protein</fullName>
    </submittedName>
</protein>
<dbReference type="Gene3D" id="3.40.33.10">
    <property type="entry name" value="CAP"/>
    <property type="match status" value="1"/>
</dbReference>
<evidence type="ECO:0000259" key="1">
    <source>
        <dbReference type="Pfam" id="PF00188"/>
    </source>
</evidence>
<evidence type="ECO:0000313" key="3">
    <source>
        <dbReference type="Proteomes" id="UP001595547"/>
    </source>
</evidence>
<dbReference type="PRINTS" id="PR00313">
    <property type="entry name" value="CABNDNGRPT"/>
</dbReference>
<dbReference type="Gene3D" id="2.150.10.10">
    <property type="entry name" value="Serralysin-like metalloprotease, C-terminal"/>
    <property type="match status" value="1"/>
</dbReference>
<reference evidence="3" key="1">
    <citation type="journal article" date="2019" name="Int. J. Syst. Evol. Microbiol.">
        <title>The Global Catalogue of Microorganisms (GCM) 10K type strain sequencing project: providing services to taxonomists for standard genome sequencing and annotation.</title>
        <authorList>
            <consortium name="The Broad Institute Genomics Platform"/>
            <consortium name="The Broad Institute Genome Sequencing Center for Infectious Disease"/>
            <person name="Wu L."/>
            <person name="Ma J."/>
        </authorList>
    </citation>
    <scope>NUCLEOTIDE SEQUENCE [LARGE SCALE GENOMIC DNA]</scope>
    <source>
        <strain evidence="3">KCTC 52039</strain>
    </source>
</reference>
<proteinExistence type="predicted"/>
<dbReference type="EMBL" id="JBHRTO010000001">
    <property type="protein sequence ID" value="MFC3180375.1"/>
    <property type="molecule type" value="Genomic_DNA"/>
</dbReference>
<dbReference type="Pfam" id="PF00188">
    <property type="entry name" value="CAP"/>
    <property type="match status" value="1"/>
</dbReference>
<dbReference type="Proteomes" id="UP001595547">
    <property type="component" value="Unassembled WGS sequence"/>
</dbReference>
<dbReference type="PROSITE" id="PS00330">
    <property type="entry name" value="HEMOLYSIN_CALCIUM"/>
    <property type="match status" value="2"/>
</dbReference>